<evidence type="ECO:0000256" key="4">
    <source>
        <dbReference type="ARBA" id="ARBA00022806"/>
    </source>
</evidence>
<evidence type="ECO:0000259" key="8">
    <source>
        <dbReference type="Pfam" id="PF12726"/>
    </source>
</evidence>
<dbReference type="GO" id="GO:0005524">
    <property type="term" value="F:ATP binding"/>
    <property type="evidence" value="ECO:0007669"/>
    <property type="project" value="UniProtKB-KW"/>
</dbReference>
<gene>
    <name evidence="12" type="ORF">FOMPIDRAFT_1027407</name>
</gene>
<organism evidence="12 13">
    <name type="scientific">Fomitopsis schrenkii</name>
    <name type="common">Brown rot fungus</name>
    <dbReference type="NCBI Taxonomy" id="2126942"/>
    <lineage>
        <taxon>Eukaryota</taxon>
        <taxon>Fungi</taxon>
        <taxon>Dikarya</taxon>
        <taxon>Basidiomycota</taxon>
        <taxon>Agaricomycotina</taxon>
        <taxon>Agaricomycetes</taxon>
        <taxon>Polyporales</taxon>
        <taxon>Fomitopsis</taxon>
    </lineage>
</organism>
<dbReference type="GO" id="GO:0005694">
    <property type="term" value="C:chromosome"/>
    <property type="evidence" value="ECO:0007669"/>
    <property type="project" value="UniProtKB-ARBA"/>
</dbReference>
<dbReference type="Proteomes" id="UP000015241">
    <property type="component" value="Unassembled WGS sequence"/>
</dbReference>
<dbReference type="InterPro" id="IPR056474">
    <property type="entry name" value="SEN1_barrel"/>
</dbReference>
<evidence type="ECO:0000256" key="5">
    <source>
        <dbReference type="ARBA" id="ARBA00022840"/>
    </source>
</evidence>
<proteinExistence type="inferred from homology"/>
<reference evidence="12 13" key="1">
    <citation type="journal article" date="2012" name="Science">
        <title>The Paleozoic origin of enzymatic lignin decomposition reconstructed from 31 fungal genomes.</title>
        <authorList>
            <person name="Floudas D."/>
            <person name="Binder M."/>
            <person name="Riley R."/>
            <person name="Barry K."/>
            <person name="Blanchette R.A."/>
            <person name="Henrissat B."/>
            <person name="Martinez A.T."/>
            <person name="Otillar R."/>
            <person name="Spatafora J.W."/>
            <person name="Yadav J.S."/>
            <person name="Aerts A."/>
            <person name="Benoit I."/>
            <person name="Boyd A."/>
            <person name="Carlson A."/>
            <person name="Copeland A."/>
            <person name="Coutinho P.M."/>
            <person name="de Vries R.P."/>
            <person name="Ferreira P."/>
            <person name="Findley K."/>
            <person name="Foster B."/>
            <person name="Gaskell J."/>
            <person name="Glotzer D."/>
            <person name="Gorecki P."/>
            <person name="Heitman J."/>
            <person name="Hesse C."/>
            <person name="Hori C."/>
            <person name="Igarashi K."/>
            <person name="Jurgens J.A."/>
            <person name="Kallen N."/>
            <person name="Kersten P."/>
            <person name="Kohler A."/>
            <person name="Kuees U."/>
            <person name="Kumar T.K.A."/>
            <person name="Kuo A."/>
            <person name="LaButti K."/>
            <person name="Larrondo L.F."/>
            <person name="Lindquist E."/>
            <person name="Ling A."/>
            <person name="Lombard V."/>
            <person name="Lucas S."/>
            <person name="Lundell T."/>
            <person name="Martin R."/>
            <person name="McLaughlin D.J."/>
            <person name="Morgenstern I."/>
            <person name="Morin E."/>
            <person name="Murat C."/>
            <person name="Nagy L.G."/>
            <person name="Nolan M."/>
            <person name="Ohm R.A."/>
            <person name="Patyshakuliyeva A."/>
            <person name="Rokas A."/>
            <person name="Ruiz-Duenas F.J."/>
            <person name="Sabat G."/>
            <person name="Salamov A."/>
            <person name="Samejima M."/>
            <person name="Schmutz J."/>
            <person name="Slot J.C."/>
            <person name="St John F."/>
            <person name="Stenlid J."/>
            <person name="Sun H."/>
            <person name="Sun S."/>
            <person name="Syed K."/>
            <person name="Tsang A."/>
            <person name="Wiebenga A."/>
            <person name="Young D."/>
            <person name="Pisabarro A."/>
            <person name="Eastwood D.C."/>
            <person name="Martin F."/>
            <person name="Cullen D."/>
            <person name="Grigoriev I.V."/>
            <person name="Hibbett D.S."/>
        </authorList>
    </citation>
    <scope>NUCLEOTIDE SEQUENCE</scope>
    <source>
        <strain evidence="13">FP-58527</strain>
    </source>
</reference>
<dbReference type="GO" id="GO:0004386">
    <property type="term" value="F:helicase activity"/>
    <property type="evidence" value="ECO:0007669"/>
    <property type="project" value="UniProtKB-KW"/>
</dbReference>
<evidence type="ECO:0000259" key="11">
    <source>
        <dbReference type="Pfam" id="PF23576"/>
    </source>
</evidence>
<dbReference type="Pfam" id="PF23576">
    <property type="entry name" value="SEN1_barrel"/>
    <property type="match status" value="1"/>
</dbReference>
<dbReference type="CDD" id="cd18808">
    <property type="entry name" value="SF1_C_Upf1"/>
    <property type="match status" value="1"/>
</dbReference>
<dbReference type="Pfam" id="PF13087">
    <property type="entry name" value="AAA_12"/>
    <property type="match status" value="1"/>
</dbReference>
<dbReference type="PANTHER" id="PTHR10887:SF495">
    <property type="entry name" value="HELICASE SENATAXIN ISOFORM X1-RELATED"/>
    <property type="match status" value="1"/>
</dbReference>
<dbReference type="eggNOG" id="KOG1801">
    <property type="taxonomic scope" value="Eukaryota"/>
</dbReference>
<dbReference type="Pfam" id="PF13086">
    <property type="entry name" value="AAA_11"/>
    <property type="match status" value="1"/>
</dbReference>
<keyword evidence="6" id="KW-0175">Coiled coil</keyword>
<feature type="region of interest" description="Disordered" evidence="7">
    <location>
        <begin position="922"/>
        <end position="951"/>
    </location>
</feature>
<dbReference type="FunCoup" id="S8EQJ7">
    <property type="interactions" value="6"/>
</dbReference>
<protein>
    <recommendedName>
        <fullName evidence="14">AAA+ ATPase domain-containing protein</fullName>
    </recommendedName>
</protein>
<dbReference type="OrthoDB" id="6513042at2759"/>
<evidence type="ECO:0000256" key="2">
    <source>
        <dbReference type="ARBA" id="ARBA00022741"/>
    </source>
</evidence>
<dbReference type="Pfam" id="PF12726">
    <property type="entry name" value="SEN1_N"/>
    <property type="match status" value="1"/>
</dbReference>
<dbReference type="InterPro" id="IPR027417">
    <property type="entry name" value="P-loop_NTPase"/>
</dbReference>
<keyword evidence="13" id="KW-1185">Reference proteome</keyword>
<evidence type="ECO:0000256" key="3">
    <source>
        <dbReference type="ARBA" id="ARBA00022801"/>
    </source>
</evidence>
<feature type="domain" description="Helicase SEN1 beta-barrel" evidence="11">
    <location>
        <begin position="1140"/>
        <end position="1229"/>
    </location>
</feature>
<name>S8EQJ7_FOMSC</name>
<sequence>MAPLAKHAQDPPIEALLKDLRDAPVAAPSDPVLTSLTNYLIGPPSKATADSSTLHEHWFCSRADVITREAATFLIRLHAYNSDRVKAWRRYLRKCLAGCCACVRGFQEAKETSRHTYFGAFNDSVLKSFYDSLSNWELEAVIAGMADAGITSPSVGADSHALSIAPPAITYHMFSNPYILRDPRISKMVHYGLPEQIITSWPTDYPPPCLFYLVVDEREDIRKWALEQLGSCKAAAMPADRFLQSHRAVLRTITSVVSNQAGDSDATGIGFTFSQDSTILWSGYSVVLRYVPSEYLRPTKSLDVDIRRVVTSHLHDTGSNFVDVLRAFLLILSRIGPSVWEDEGTEFPQVIFSSIKDNVRYLEMLQSLADTRRDIWVLSWVESYMKSIGNSAICRDVLPIVIHFLCEELQHQRFQGIRPVAISTAAKIIKAVLTQTEKGKSVVPSSLVWEIMDVHSSTFVAISFTKAFAGDAWTEARAFMRKLLNVALMEDIKTISSAISYLHGTTTETLSTPVTLREQLWKGMYNSIQPGDTDAMAMMLTVLSNIAHMDDLKEAAFADRIARSPDAGSLKTLLSSVNRAFGIMRTGSGEAVTRYLDLSLPSVIAELLRRADVAKNVTILMLSPVEVLQESAQSLAGLAFDVEVRSDCFRALLEKVPTPTFAGVMHSLETFIQYAPTVPEACSLSKALARCLTDVIDVLCSSPDGLLLKRELLTKGAGADVPTLLPKWWNMMTQALSVIFAKTPKWAVYFENAEMVLWMRDALIFGRDMLAQRRVIESASLVHSGQTAVSGKMSRVGRRMVDDLQTVLFELTRWLRLTDEELLHQSFALLETLLSCFRETGIPPKPEALQKLQKHVDDARQKDSKRPETRLDSSRLARLQDIISSFDEDDEVQIVSYKPAESRKDAPETRFTFLEQKKKEAKLSVPSKDKGKLVIRADDRQSKRPSISSYFSAEDRKKLNAAPTAVPQLSRRTSAQIIPSVKTGLPLRTPVITKSAVPQASSEPTTEADSEESDEEGEEGLASLSKLQRTPVIKKPAERRQVMMMDLPTKVRNPALERMAKREDARRTQLRLKPDMSGLHRTLLSWDYDFNGPSPPGQSLKLERVPPTFSDPEHFRRIFEPMFLLECWTQLSESKEGSLETYDVRLANRQFVDDWLDIDVSFVGSVNKDWSLGDTDVVLLRQPQGKKGVLAKVQNYKGSSFGIQATVRCCARGSDPGLQPGSVWSLGKVLSLTTLYREYAALMSLPYYDLCGTILSAKLNRPTVPDSREVQRTMTVYNVNEPQAKAILYSLTADGFALIQGPPGTGKTSTICGLVHAFLSRRPKPGTQISTHRSAGPADKEPAKKILLCAPSNAAIDEIAYRLKEGVSGAGRQNSLPKVVRLGNVKAMNASVRDVSLEYLIEQKMNANPQLNNPKNAGGEIARLRTDLESLKKTRQQKFDELSQIHDNTAKTFALEEGIKKLNKEKSTLTHQIDKLRDQQKSDSRTMDATRRRFRSEVLHDADVICSTLSGSAYEYLEQLDFELVVIDEAAQAIELSSFIPLKYNCKRCVMVGDPQQLPPTVKSQEACGLGYDQSLFVRLQRQRPDAVHLLSIQYRMHPDISQVPSRLFYDGRLQDGPDMVTKTKRPWHLHEKFGTYRFFNVPGGREETGAGHSYVNRGEINIAAALYNRLRREFTDFDFDSKIGIISMYRGQIVAIRRAFEEKFGPDITSLVDFNTVDGFQGQEKDIVILSCVRAGPGVQSVGFLRDIRRMNVALTRAKSSIFVLGNAATLERSDDVWRSIVVDARERNRLTDVDVSYFTAPTKAKKPQSSTKMPKMQTKVRPVETSPPVVPDTLLTPRAMKSAGKGVGAAAAAPDIVPSSNGTAEPTGQKPNLKRAAPVEMDDAAVAKVPVGTSNGAQAPSKPPPKKRPKTAPSLFIPKNKVGFQC</sequence>
<feature type="region of interest" description="Disordered" evidence="7">
    <location>
        <begin position="1853"/>
        <end position="1928"/>
    </location>
</feature>
<dbReference type="InterPro" id="IPR047187">
    <property type="entry name" value="SF1_C_Upf1"/>
</dbReference>
<evidence type="ECO:0000313" key="13">
    <source>
        <dbReference type="Proteomes" id="UP000015241"/>
    </source>
</evidence>
<dbReference type="GO" id="GO:0001147">
    <property type="term" value="F:transcription termination site sequence-specific DNA binding"/>
    <property type="evidence" value="ECO:0007669"/>
    <property type="project" value="TreeGrafter"/>
</dbReference>
<keyword evidence="5" id="KW-0067">ATP-binding</keyword>
<dbReference type="InterPro" id="IPR041677">
    <property type="entry name" value="DNA2/NAM7_AAA_11"/>
</dbReference>
<feature type="region of interest" description="Disordered" evidence="7">
    <location>
        <begin position="1806"/>
        <end position="1836"/>
    </location>
</feature>
<keyword evidence="2" id="KW-0547">Nucleotide-binding</keyword>
<evidence type="ECO:0000259" key="9">
    <source>
        <dbReference type="Pfam" id="PF13086"/>
    </source>
</evidence>
<dbReference type="Gene3D" id="3.40.50.300">
    <property type="entry name" value="P-loop containing nucleotide triphosphate hydrolases"/>
    <property type="match status" value="2"/>
</dbReference>
<dbReference type="FunFam" id="3.40.50.300:FF:000326">
    <property type="entry name" value="P-loop containing nucleoside triphosphate hydrolase"/>
    <property type="match status" value="1"/>
</dbReference>
<dbReference type="CDD" id="cd18042">
    <property type="entry name" value="DEXXQc_SETX"/>
    <property type="match status" value="1"/>
</dbReference>
<feature type="domain" description="Helicase Sen1 N-terminal" evidence="8">
    <location>
        <begin position="88"/>
        <end position="827"/>
    </location>
</feature>
<feature type="region of interest" description="Disordered" evidence="7">
    <location>
        <begin position="989"/>
        <end position="1039"/>
    </location>
</feature>
<dbReference type="GO" id="GO:0006369">
    <property type="term" value="P:termination of RNA polymerase II transcription"/>
    <property type="evidence" value="ECO:0007669"/>
    <property type="project" value="TreeGrafter"/>
</dbReference>
<dbReference type="InterPro" id="IPR041679">
    <property type="entry name" value="DNA2/NAM7-like_C"/>
</dbReference>
<dbReference type="InterPro" id="IPR016024">
    <property type="entry name" value="ARM-type_fold"/>
</dbReference>
<feature type="compositionally biased region" description="Basic and acidic residues" evidence="7">
    <location>
        <begin position="922"/>
        <end position="942"/>
    </location>
</feature>
<dbReference type="STRING" id="743788.S8EQJ7"/>
<dbReference type="HOGENOM" id="CLU_000459_1_1_1"/>
<feature type="compositionally biased region" description="Acidic residues" evidence="7">
    <location>
        <begin position="1006"/>
        <end position="1019"/>
    </location>
</feature>
<dbReference type="SUPFAM" id="SSF48371">
    <property type="entry name" value="ARM repeat"/>
    <property type="match status" value="1"/>
</dbReference>
<dbReference type="PANTHER" id="PTHR10887">
    <property type="entry name" value="DNA2/NAM7 HELICASE FAMILY"/>
    <property type="match status" value="1"/>
</dbReference>
<feature type="domain" description="DNA2/NAM7 helicase helicase" evidence="9">
    <location>
        <begin position="1279"/>
        <end position="1565"/>
    </location>
</feature>
<evidence type="ECO:0000256" key="1">
    <source>
        <dbReference type="ARBA" id="ARBA00007913"/>
    </source>
</evidence>
<comment type="similarity">
    <text evidence="1">Belongs to the DNA2/NAM7 helicase family.</text>
</comment>
<dbReference type="InterPro" id="IPR045055">
    <property type="entry name" value="DNA2/NAM7-like"/>
</dbReference>
<feature type="compositionally biased region" description="Polar residues" evidence="7">
    <location>
        <begin position="1860"/>
        <end position="1872"/>
    </location>
</feature>
<feature type="coiled-coil region" evidence="6">
    <location>
        <begin position="1421"/>
        <end position="1479"/>
    </location>
</feature>
<dbReference type="SUPFAM" id="SSF52540">
    <property type="entry name" value="P-loop containing nucleoside triphosphate hydrolases"/>
    <property type="match status" value="1"/>
</dbReference>
<evidence type="ECO:0000313" key="12">
    <source>
        <dbReference type="EMBL" id="EPT05214.1"/>
    </source>
</evidence>
<dbReference type="GO" id="GO:0016604">
    <property type="term" value="C:nuclear body"/>
    <property type="evidence" value="ECO:0007669"/>
    <property type="project" value="TreeGrafter"/>
</dbReference>
<evidence type="ECO:0008006" key="14">
    <source>
        <dbReference type="Google" id="ProtNLM"/>
    </source>
</evidence>
<evidence type="ECO:0000256" key="6">
    <source>
        <dbReference type="SAM" id="Coils"/>
    </source>
</evidence>
<evidence type="ECO:0000259" key="10">
    <source>
        <dbReference type="Pfam" id="PF13087"/>
    </source>
</evidence>
<evidence type="ECO:0000256" key="7">
    <source>
        <dbReference type="SAM" id="MobiDB-lite"/>
    </source>
</evidence>
<dbReference type="InParanoid" id="S8EQJ7"/>
<dbReference type="GO" id="GO:0016787">
    <property type="term" value="F:hydrolase activity"/>
    <property type="evidence" value="ECO:0007669"/>
    <property type="project" value="UniProtKB-KW"/>
</dbReference>
<keyword evidence="4" id="KW-0347">Helicase</keyword>
<dbReference type="EMBL" id="KE504124">
    <property type="protein sequence ID" value="EPT05214.1"/>
    <property type="molecule type" value="Genomic_DNA"/>
</dbReference>
<accession>S8EQJ7</accession>
<dbReference type="InterPro" id="IPR024481">
    <property type="entry name" value="Helicase_Sen1_N"/>
</dbReference>
<feature type="domain" description="DNA2/NAM7 helicase-like C-terminal" evidence="10">
    <location>
        <begin position="1572"/>
        <end position="1769"/>
    </location>
</feature>
<keyword evidence="3" id="KW-0378">Hydrolase</keyword>